<feature type="region of interest" description="Disordered" evidence="1">
    <location>
        <begin position="359"/>
        <end position="379"/>
    </location>
</feature>
<dbReference type="InterPro" id="IPR050909">
    <property type="entry name" value="Bact_Autotransporter_VF"/>
</dbReference>
<dbReference type="PANTHER" id="PTHR12338">
    <property type="entry name" value="AUTOTRANSPORTER"/>
    <property type="match status" value="1"/>
</dbReference>
<dbReference type="PANTHER" id="PTHR12338:SF5">
    <property type="entry name" value="ANTIGEN 43-RELATED"/>
    <property type="match status" value="1"/>
</dbReference>
<dbReference type="InterPro" id="IPR012334">
    <property type="entry name" value="Pectin_lyas_fold"/>
</dbReference>
<dbReference type="RefSeq" id="WP_267845174.1">
    <property type="nucleotide sequence ID" value="NZ_JAPMXC010000001.1"/>
</dbReference>
<proteinExistence type="predicted"/>
<dbReference type="InterPro" id="IPR008638">
    <property type="entry name" value="FhaB/CdiA-like_TPS"/>
</dbReference>
<dbReference type="Gene3D" id="2.160.20.10">
    <property type="entry name" value="Single-stranded right-handed beta-helix, Pectin lyase-like"/>
    <property type="match status" value="1"/>
</dbReference>
<sequence>MILIPLASLRYLSGMLRRTRGRRLPLLGALLLCDVARAVAPDALPVDGLIREGGIAITRDACGMEIRQTGERAIVDWRSFDVGRDASLRIAQPSAAAMLLNRVRGETGSTIAGQLHANGRVYLVNPNGIRISSGGTVHAAGFVAATLDIANHDFMSGNLHFGALGQPSTGTVIHDGRIAIAPGGFAALLGHRIVQTGTTRALLGQTGLGVGQAIRLLPGQDTFLEVTLLGEHSPADSGDLMDRRVGIVMTGVIEADGGLVQIVAPMATAHGRRPLEAVNLAGVVRARNAFARNGTIRVDGDGGIVRLSGRLDASSNEMHGTLHPGGTVEIDGQQVMMEDEGIDVSGALGGGRIRIAARRAASGDGASVRDGSPGPGGEAGVDPMVFVGAWARINASATYRGDAGDVALVSDGRVVFLGRGQALGAASAPGPSRLTVVAETAVHDTAHRGTGATTSHAPALANWQPSPRVEELPSLRWTPSPIAAPAWSDDT</sequence>
<protein>
    <submittedName>
        <fullName evidence="3">Filamentous hemagglutinin N-terminal domain-containing protein</fullName>
    </submittedName>
</protein>
<evidence type="ECO:0000259" key="2">
    <source>
        <dbReference type="SMART" id="SM00912"/>
    </source>
</evidence>
<evidence type="ECO:0000256" key="1">
    <source>
        <dbReference type="SAM" id="MobiDB-lite"/>
    </source>
</evidence>
<dbReference type="Proteomes" id="UP001082899">
    <property type="component" value="Unassembled WGS sequence"/>
</dbReference>
<gene>
    <name evidence="3" type="ORF">OVY01_01750</name>
</gene>
<dbReference type="InterPro" id="IPR011050">
    <property type="entry name" value="Pectin_lyase_fold/virulence"/>
</dbReference>
<accession>A0ABT3ZHT9</accession>
<keyword evidence="4" id="KW-1185">Reference proteome</keyword>
<evidence type="ECO:0000313" key="4">
    <source>
        <dbReference type="Proteomes" id="UP001082899"/>
    </source>
</evidence>
<organism evidence="3 4">
    <name type="scientific">Robbsia betulipollinis</name>
    <dbReference type="NCBI Taxonomy" id="2981849"/>
    <lineage>
        <taxon>Bacteria</taxon>
        <taxon>Pseudomonadati</taxon>
        <taxon>Pseudomonadota</taxon>
        <taxon>Betaproteobacteria</taxon>
        <taxon>Burkholderiales</taxon>
        <taxon>Burkholderiaceae</taxon>
        <taxon>Robbsia</taxon>
    </lineage>
</organism>
<dbReference type="SMART" id="SM00912">
    <property type="entry name" value="Haemagg_act"/>
    <property type="match status" value="1"/>
</dbReference>
<name>A0ABT3ZHT9_9BURK</name>
<dbReference type="SUPFAM" id="SSF51126">
    <property type="entry name" value="Pectin lyase-like"/>
    <property type="match status" value="1"/>
</dbReference>
<dbReference type="Pfam" id="PF05860">
    <property type="entry name" value="TPS"/>
    <property type="match status" value="1"/>
</dbReference>
<comment type="caution">
    <text evidence="3">The sequence shown here is derived from an EMBL/GenBank/DDBJ whole genome shotgun (WGS) entry which is preliminary data.</text>
</comment>
<evidence type="ECO:0000313" key="3">
    <source>
        <dbReference type="EMBL" id="MCY0385987.1"/>
    </source>
</evidence>
<dbReference type="NCBIfam" id="TIGR01901">
    <property type="entry name" value="adhes_NPXG"/>
    <property type="match status" value="1"/>
</dbReference>
<dbReference type="EMBL" id="JAPMXC010000001">
    <property type="protein sequence ID" value="MCY0385987.1"/>
    <property type="molecule type" value="Genomic_DNA"/>
</dbReference>
<feature type="domain" description="Filamentous haemagglutinin FhaB/tRNA nuclease CdiA-like TPS" evidence="2">
    <location>
        <begin position="41"/>
        <end position="153"/>
    </location>
</feature>
<reference evidence="3" key="1">
    <citation type="submission" date="2022-11" db="EMBL/GenBank/DDBJ databases">
        <title>Robbsia betulipollinis sp. nov., isolated from pollen of birch (Betula pendula).</title>
        <authorList>
            <person name="Shi H."/>
            <person name="Ambika Manirajan B."/>
            <person name="Ratering S."/>
            <person name="Geissler-Plaum R."/>
            <person name="Schnell S."/>
        </authorList>
    </citation>
    <scope>NUCLEOTIDE SEQUENCE</scope>
    <source>
        <strain evidence="3">Bb-Pol-6</strain>
    </source>
</reference>